<name>A0A8R1EJC3_CAEJA</name>
<reference evidence="4" key="1">
    <citation type="submission" date="2010-08" db="EMBL/GenBank/DDBJ databases">
        <authorList>
            <consortium name="Caenorhabditis japonica Sequencing Consortium"/>
            <person name="Wilson R.K."/>
        </authorList>
    </citation>
    <scope>NUCLEOTIDE SEQUENCE [LARGE SCALE GENOMIC DNA]</scope>
    <source>
        <strain evidence="4">DF5081</strain>
    </source>
</reference>
<organism evidence="3 4">
    <name type="scientific">Caenorhabditis japonica</name>
    <dbReference type="NCBI Taxonomy" id="281687"/>
    <lineage>
        <taxon>Eukaryota</taxon>
        <taxon>Metazoa</taxon>
        <taxon>Ecdysozoa</taxon>
        <taxon>Nematoda</taxon>
        <taxon>Chromadorea</taxon>
        <taxon>Rhabditida</taxon>
        <taxon>Rhabditina</taxon>
        <taxon>Rhabditomorpha</taxon>
        <taxon>Rhabditoidea</taxon>
        <taxon>Rhabditidae</taxon>
        <taxon>Peloderinae</taxon>
        <taxon>Caenorhabditis</taxon>
    </lineage>
</organism>
<evidence type="ECO:0000256" key="2">
    <source>
        <dbReference type="SAM" id="Phobius"/>
    </source>
</evidence>
<evidence type="ECO:0000313" key="3">
    <source>
        <dbReference type="EnsemblMetazoa" id="CJA34849.1"/>
    </source>
</evidence>
<sequence>MSSDSDFELINTNGEVVEKNKKKLTKKGSKLNTVAQTANKDNENASKNCGKENNVSRVNKSKSTRIKKGRKTVRYSEILFCVFSIGVVSSVALFALSKLHIYEPTEKVPESAKESSEDINDGKNTGDHPQNTHDSKRNIPLDEIPVEQAIIGMWFPYDELSTNITDFYTPYHDQDYYGITAFVPGPLQIWRDGPFLYYRTEHPGIHYRILVCFRDGEQCNEDHRRHYRNNTIVQQDIRKRDQYLVSRKEYFVKNDALHIKLTNDKGTATRVYLRIPKE</sequence>
<evidence type="ECO:0000256" key="1">
    <source>
        <dbReference type="SAM" id="MobiDB-lite"/>
    </source>
</evidence>
<evidence type="ECO:0000313" key="4">
    <source>
        <dbReference type="Proteomes" id="UP000005237"/>
    </source>
</evidence>
<keyword evidence="2" id="KW-1133">Transmembrane helix</keyword>
<accession>A0A8R1EJC3</accession>
<keyword evidence="2" id="KW-0812">Transmembrane</keyword>
<feature type="transmembrane region" description="Helical" evidence="2">
    <location>
        <begin position="75"/>
        <end position="96"/>
    </location>
</feature>
<dbReference type="EnsemblMetazoa" id="CJA34849.1">
    <property type="protein sequence ID" value="CJA34849.1"/>
    <property type="gene ID" value="WBGene00210696"/>
</dbReference>
<keyword evidence="4" id="KW-1185">Reference proteome</keyword>
<protein>
    <submittedName>
        <fullName evidence="3">Uncharacterized protein</fullName>
    </submittedName>
</protein>
<dbReference type="AlphaFoldDB" id="A0A8R1EJC3"/>
<reference evidence="3" key="2">
    <citation type="submission" date="2022-06" db="UniProtKB">
        <authorList>
            <consortium name="EnsemblMetazoa"/>
        </authorList>
    </citation>
    <scope>IDENTIFICATION</scope>
    <source>
        <strain evidence="3">DF5081</strain>
    </source>
</reference>
<dbReference type="Proteomes" id="UP000005237">
    <property type="component" value="Unassembled WGS sequence"/>
</dbReference>
<keyword evidence="2" id="KW-0472">Membrane</keyword>
<feature type="compositionally biased region" description="Polar residues" evidence="1">
    <location>
        <begin position="34"/>
        <end position="58"/>
    </location>
</feature>
<proteinExistence type="predicted"/>
<feature type="region of interest" description="Disordered" evidence="1">
    <location>
        <begin position="33"/>
        <end position="63"/>
    </location>
</feature>
<feature type="region of interest" description="Disordered" evidence="1">
    <location>
        <begin position="106"/>
        <end position="139"/>
    </location>
</feature>